<dbReference type="PANTHER" id="PTHR11733:SF167">
    <property type="entry name" value="FI17812P1-RELATED"/>
    <property type="match status" value="1"/>
</dbReference>
<name>A0A485KFX1_9STRA</name>
<proteinExistence type="inferred from homology"/>
<keyword evidence="4" id="KW-0479">Metal-binding</keyword>
<dbReference type="PRINTS" id="PR00786">
    <property type="entry name" value="NEPRILYSIN"/>
</dbReference>
<evidence type="ECO:0000256" key="1">
    <source>
        <dbReference type="ARBA" id="ARBA00001947"/>
    </source>
</evidence>
<evidence type="ECO:0000256" key="7">
    <source>
        <dbReference type="ARBA" id="ARBA00023049"/>
    </source>
</evidence>
<comment type="similarity">
    <text evidence="2">Belongs to the peptidase M13 family.</text>
</comment>
<dbReference type="Pfam" id="PF01431">
    <property type="entry name" value="Peptidase_M13"/>
    <property type="match status" value="1"/>
</dbReference>
<reference evidence="12 13" key="1">
    <citation type="submission" date="2019-03" db="EMBL/GenBank/DDBJ databases">
        <authorList>
            <person name="Gaulin E."/>
            <person name="Dumas B."/>
        </authorList>
    </citation>
    <scope>NUCLEOTIDE SEQUENCE [LARGE SCALE GENOMIC DNA]</scope>
    <source>
        <strain evidence="12">CBS 568.67</strain>
    </source>
</reference>
<evidence type="ECO:0000313" key="13">
    <source>
        <dbReference type="Proteomes" id="UP000332933"/>
    </source>
</evidence>
<dbReference type="OrthoDB" id="6475849at2759"/>
<dbReference type="PROSITE" id="PS51885">
    <property type="entry name" value="NEPRILYSIN"/>
    <property type="match status" value="1"/>
</dbReference>
<dbReference type="CDD" id="cd08662">
    <property type="entry name" value="M13"/>
    <property type="match status" value="1"/>
</dbReference>
<evidence type="ECO:0000256" key="8">
    <source>
        <dbReference type="SAM" id="SignalP"/>
    </source>
</evidence>
<dbReference type="InterPro" id="IPR018497">
    <property type="entry name" value="Peptidase_M13_C"/>
</dbReference>
<feature type="domain" description="Peptidase M13 N-terminal" evidence="10">
    <location>
        <begin position="37"/>
        <end position="414"/>
    </location>
</feature>
<dbReference type="EMBL" id="VJMH01001094">
    <property type="protein sequence ID" value="KAF0713231.1"/>
    <property type="molecule type" value="Genomic_DNA"/>
</dbReference>
<dbReference type="GO" id="GO:0016485">
    <property type="term" value="P:protein processing"/>
    <property type="evidence" value="ECO:0007669"/>
    <property type="project" value="TreeGrafter"/>
</dbReference>
<keyword evidence="6" id="KW-0862">Zinc</keyword>
<dbReference type="InterPro" id="IPR024079">
    <property type="entry name" value="MetalloPept_cat_dom_sf"/>
</dbReference>
<evidence type="ECO:0000256" key="2">
    <source>
        <dbReference type="ARBA" id="ARBA00007357"/>
    </source>
</evidence>
<keyword evidence="13" id="KW-1185">Reference proteome</keyword>
<keyword evidence="8" id="KW-0732">Signal</keyword>
<dbReference type="GO" id="GO:0046872">
    <property type="term" value="F:metal ion binding"/>
    <property type="evidence" value="ECO:0007669"/>
    <property type="project" value="UniProtKB-KW"/>
</dbReference>
<evidence type="ECO:0000256" key="6">
    <source>
        <dbReference type="ARBA" id="ARBA00022833"/>
    </source>
</evidence>
<evidence type="ECO:0000256" key="3">
    <source>
        <dbReference type="ARBA" id="ARBA00022670"/>
    </source>
</evidence>
<dbReference type="Gene3D" id="3.40.390.10">
    <property type="entry name" value="Collagenase (Catalytic Domain)"/>
    <property type="match status" value="1"/>
</dbReference>
<organism evidence="12 13">
    <name type="scientific">Aphanomyces stellatus</name>
    <dbReference type="NCBI Taxonomy" id="120398"/>
    <lineage>
        <taxon>Eukaryota</taxon>
        <taxon>Sar</taxon>
        <taxon>Stramenopiles</taxon>
        <taxon>Oomycota</taxon>
        <taxon>Saprolegniomycetes</taxon>
        <taxon>Saprolegniales</taxon>
        <taxon>Verrucalvaceae</taxon>
        <taxon>Aphanomyces</taxon>
    </lineage>
</organism>
<keyword evidence="5" id="KW-0378">Hydrolase</keyword>
<feature type="chain" id="PRO_5036355404" evidence="8">
    <location>
        <begin position="18"/>
        <end position="674"/>
    </location>
</feature>
<keyword evidence="3" id="KW-0645">Protease</keyword>
<dbReference type="SUPFAM" id="SSF55486">
    <property type="entry name" value="Metalloproteases ('zincins'), catalytic domain"/>
    <property type="match status" value="1"/>
</dbReference>
<evidence type="ECO:0000256" key="4">
    <source>
        <dbReference type="ARBA" id="ARBA00022723"/>
    </source>
</evidence>
<evidence type="ECO:0000313" key="11">
    <source>
        <dbReference type="EMBL" id="KAF0713231.1"/>
    </source>
</evidence>
<evidence type="ECO:0000259" key="9">
    <source>
        <dbReference type="Pfam" id="PF01431"/>
    </source>
</evidence>
<dbReference type="GO" id="GO:0004222">
    <property type="term" value="F:metalloendopeptidase activity"/>
    <property type="evidence" value="ECO:0007669"/>
    <property type="project" value="InterPro"/>
</dbReference>
<dbReference type="Pfam" id="PF05649">
    <property type="entry name" value="Peptidase_M13_N"/>
    <property type="match status" value="1"/>
</dbReference>
<dbReference type="Gene3D" id="1.10.1380.10">
    <property type="entry name" value="Neutral endopeptidase , domain2"/>
    <property type="match status" value="1"/>
</dbReference>
<dbReference type="InterPro" id="IPR008753">
    <property type="entry name" value="Peptidase_M13_N"/>
</dbReference>
<dbReference type="GO" id="GO:0005886">
    <property type="term" value="C:plasma membrane"/>
    <property type="evidence" value="ECO:0007669"/>
    <property type="project" value="TreeGrafter"/>
</dbReference>
<keyword evidence="7" id="KW-0482">Metalloprotease</keyword>
<dbReference type="InterPro" id="IPR042089">
    <property type="entry name" value="Peptidase_M13_dom_2"/>
</dbReference>
<reference evidence="11" key="2">
    <citation type="submission" date="2019-06" db="EMBL/GenBank/DDBJ databases">
        <title>Genomics analysis of Aphanomyces spp. identifies a new class of oomycete effector associated with host adaptation.</title>
        <authorList>
            <person name="Gaulin E."/>
        </authorList>
    </citation>
    <scope>NUCLEOTIDE SEQUENCE</scope>
    <source>
        <strain evidence="11">CBS 578.67</strain>
    </source>
</reference>
<dbReference type="InterPro" id="IPR000718">
    <property type="entry name" value="Peptidase_M13"/>
</dbReference>
<comment type="cofactor">
    <cofactor evidence="1">
        <name>Zn(2+)</name>
        <dbReference type="ChEBI" id="CHEBI:29105"/>
    </cofactor>
</comment>
<sequence length="674" mass="74221">MVKVIVAAAALAATALAGSSTEFPPEVLAWLDPSVDPCVDFFQYACGTWYKAAEIPPTQANTDTSFTVLGNKNDLVIQDVLNDNKPTLGEFYNSCLDTDTLDNLGIAPVQDELASIYADDITSEDLVRLTADFSKRGVPPFTRTIVQPDAKNATVNVLYAAQGTLTLSRAYYVDPTKYAAIQGDYKAYITSILILAGKSDDDAAAAVDVITSFERRMAGVQLSMVELMEVEASNYNPLTLADAYAKYPWTLGYLLEAYGLNVGNTREYDPFNRVVLNDLAYFDRAEALLQALTTQDLATILEYKVLHAAAPQLTTEFGLAYWKLFNQRLGGEKEPKSREAFCRDAAQDVLGEMVGEYFMQAAFDTSAADAADKMVNQLESAFRAGLDTADWLDAETRANAKTKVGKFTHLIGGPKNPQMYPNVELDASEYLQNTRKISSANIDALLATIGTTVQKDKFGMTPPTVNAYYSPRENQIVFPAGILQPPFFGGEYDPAQNFGAIGMVIGHEITHGFDNSGRHFDGDGNQKEWWTPAVGAAFDKKAKCIVDQYSGFEVFSEFTPNKKIGNVDGRLTLGETIADNGGLKTSFRAYTEYMKTAESPYTKETGEQLFYIAFAQGWCSKNSDKYLEGRLQNVHPPGKFRVYGAIQNNDEFARVFQCKANTTMNPAKKCHLWE</sequence>
<dbReference type="EMBL" id="CAADRA010001094">
    <property type="protein sequence ID" value="VFT81558.1"/>
    <property type="molecule type" value="Genomic_DNA"/>
</dbReference>
<protein>
    <submittedName>
        <fullName evidence="12">Aste57867_4447 protein</fullName>
    </submittedName>
</protein>
<evidence type="ECO:0000259" key="10">
    <source>
        <dbReference type="Pfam" id="PF05649"/>
    </source>
</evidence>
<dbReference type="Proteomes" id="UP000332933">
    <property type="component" value="Unassembled WGS sequence"/>
</dbReference>
<feature type="domain" description="Peptidase M13 C-terminal" evidence="9">
    <location>
        <begin position="466"/>
        <end position="672"/>
    </location>
</feature>
<evidence type="ECO:0000256" key="5">
    <source>
        <dbReference type="ARBA" id="ARBA00022801"/>
    </source>
</evidence>
<dbReference type="AlphaFoldDB" id="A0A485KFX1"/>
<gene>
    <name evidence="12" type="primary">Aste57867_4447</name>
    <name evidence="11" type="ORF">As57867_004435</name>
    <name evidence="12" type="ORF">ASTE57867_4447</name>
</gene>
<accession>A0A485KFX1</accession>
<dbReference type="PANTHER" id="PTHR11733">
    <property type="entry name" value="ZINC METALLOPROTEASE FAMILY M13 NEPRILYSIN-RELATED"/>
    <property type="match status" value="1"/>
</dbReference>
<evidence type="ECO:0000313" key="12">
    <source>
        <dbReference type="EMBL" id="VFT81558.1"/>
    </source>
</evidence>
<feature type="signal peptide" evidence="8">
    <location>
        <begin position="1"/>
        <end position="17"/>
    </location>
</feature>